<reference evidence="3 4" key="1">
    <citation type="submission" date="2024-06" db="EMBL/GenBank/DDBJ databases">
        <title>Complete genome of Phlyctema vagabunda strain 19-DSS-EL-015.</title>
        <authorList>
            <person name="Fiorenzani C."/>
        </authorList>
    </citation>
    <scope>NUCLEOTIDE SEQUENCE [LARGE SCALE GENOMIC DNA]</scope>
    <source>
        <strain evidence="3 4">19-DSS-EL-015</strain>
    </source>
</reference>
<dbReference type="Proteomes" id="UP001629113">
    <property type="component" value="Unassembled WGS sequence"/>
</dbReference>
<evidence type="ECO:0000256" key="1">
    <source>
        <dbReference type="SAM" id="MobiDB-lite"/>
    </source>
</evidence>
<comment type="caution">
    <text evidence="3">The sequence shown here is derived from an EMBL/GenBank/DDBJ whole genome shotgun (WGS) entry which is preliminary data.</text>
</comment>
<evidence type="ECO:0000313" key="3">
    <source>
        <dbReference type="EMBL" id="KAL3422429.1"/>
    </source>
</evidence>
<proteinExistence type="predicted"/>
<dbReference type="InterPro" id="IPR024630">
    <property type="entry name" value="Stc1"/>
</dbReference>
<evidence type="ECO:0000313" key="4">
    <source>
        <dbReference type="Proteomes" id="UP001629113"/>
    </source>
</evidence>
<protein>
    <recommendedName>
        <fullName evidence="2">Stc1 domain-containing protein</fullName>
    </recommendedName>
</protein>
<feature type="compositionally biased region" description="Acidic residues" evidence="1">
    <location>
        <begin position="149"/>
        <end position="159"/>
    </location>
</feature>
<sequence>MPVNNQKFYDMTAEQRKAIPLLPNFVCSRCSKTKSNSQFSKSETNKYAAKVANGQSVNAVTAKLACRTCKGEQRQELECEYCHVVKVLDEFSMSQRRSSRWCKECISWKESAEPGLMTKPAPNSVLAPDEDEAFASGYDDPFGEHSDDSDTYDGSDNVEDGVSIGESRLTNGHSLAGPMSGLEIGRRQTTASNPYEARLQQKTASVGSWSTADPRRVAGGSAQRYTSNAQAARRDALETITPVNGTSKYSGPASTAHLRASRPTENGGTAPGNASKQVDPRRSKWAKPNVAREVPEYNIRRPIQQPRDQDESDNDDDFNHDN</sequence>
<evidence type="ECO:0000259" key="2">
    <source>
        <dbReference type="Pfam" id="PF12898"/>
    </source>
</evidence>
<dbReference type="Pfam" id="PF12898">
    <property type="entry name" value="Stc1"/>
    <property type="match status" value="1"/>
</dbReference>
<feature type="domain" description="Stc1" evidence="2">
    <location>
        <begin position="27"/>
        <end position="106"/>
    </location>
</feature>
<gene>
    <name evidence="3" type="ORF">PVAG01_06585</name>
</gene>
<organism evidence="3 4">
    <name type="scientific">Phlyctema vagabunda</name>
    <dbReference type="NCBI Taxonomy" id="108571"/>
    <lineage>
        <taxon>Eukaryota</taxon>
        <taxon>Fungi</taxon>
        <taxon>Dikarya</taxon>
        <taxon>Ascomycota</taxon>
        <taxon>Pezizomycotina</taxon>
        <taxon>Leotiomycetes</taxon>
        <taxon>Helotiales</taxon>
        <taxon>Dermateaceae</taxon>
        <taxon>Phlyctema</taxon>
    </lineage>
</organism>
<feature type="region of interest" description="Disordered" evidence="1">
    <location>
        <begin position="201"/>
        <end position="322"/>
    </location>
</feature>
<feature type="compositionally biased region" description="Polar residues" evidence="1">
    <location>
        <begin position="241"/>
        <end position="253"/>
    </location>
</feature>
<keyword evidence="4" id="KW-1185">Reference proteome</keyword>
<feature type="region of interest" description="Disordered" evidence="1">
    <location>
        <begin position="133"/>
        <end position="182"/>
    </location>
</feature>
<feature type="compositionally biased region" description="Polar residues" evidence="1">
    <location>
        <begin position="201"/>
        <end position="211"/>
    </location>
</feature>
<feature type="compositionally biased region" description="Polar residues" evidence="1">
    <location>
        <begin position="263"/>
        <end position="276"/>
    </location>
</feature>
<name>A0ABR4PGL0_9HELO</name>
<dbReference type="EMBL" id="JBFCZG010000005">
    <property type="protein sequence ID" value="KAL3422429.1"/>
    <property type="molecule type" value="Genomic_DNA"/>
</dbReference>
<accession>A0ABR4PGL0</accession>